<dbReference type="AlphaFoldDB" id="A0A975DAE2"/>
<reference evidence="1" key="1">
    <citation type="submission" date="2021-03" db="EMBL/GenBank/DDBJ databases">
        <title>Description of Psychrosphaera ytuae sp. nov. isolated from deep sea sediment of South China Sea.</title>
        <authorList>
            <person name="Zhang J."/>
            <person name="Xu X.-D."/>
        </authorList>
    </citation>
    <scope>NUCLEOTIDE SEQUENCE</scope>
    <source>
        <strain evidence="1">MTZ26</strain>
    </source>
</reference>
<evidence type="ECO:0000313" key="1">
    <source>
        <dbReference type="EMBL" id="QTH62651.1"/>
    </source>
</evidence>
<dbReference type="RefSeq" id="WP_208829996.1">
    <property type="nucleotide sequence ID" value="NZ_CP072110.1"/>
</dbReference>
<keyword evidence="2" id="KW-1185">Reference proteome</keyword>
<proteinExistence type="predicted"/>
<dbReference type="Proteomes" id="UP000682739">
    <property type="component" value="Chromosome"/>
</dbReference>
<evidence type="ECO:0000313" key="2">
    <source>
        <dbReference type="Proteomes" id="UP000682739"/>
    </source>
</evidence>
<dbReference type="EMBL" id="CP072110">
    <property type="protein sequence ID" value="QTH62651.1"/>
    <property type="molecule type" value="Genomic_DNA"/>
</dbReference>
<protein>
    <submittedName>
        <fullName evidence="1">Uncharacterized protein</fullName>
    </submittedName>
</protein>
<gene>
    <name evidence="1" type="ORF">J1N51_07620</name>
</gene>
<organism evidence="1 2">
    <name type="scientific">Psychrosphaera ytuae</name>
    <dbReference type="NCBI Taxonomy" id="2820710"/>
    <lineage>
        <taxon>Bacteria</taxon>
        <taxon>Pseudomonadati</taxon>
        <taxon>Pseudomonadota</taxon>
        <taxon>Gammaproteobacteria</taxon>
        <taxon>Alteromonadales</taxon>
        <taxon>Pseudoalteromonadaceae</taxon>
        <taxon>Psychrosphaera</taxon>
    </lineage>
</organism>
<dbReference type="KEGG" id="psym:J1N51_07620"/>
<accession>A0A975DAE2</accession>
<sequence length="159" mass="18220">MKYFILVISLISSVALCEQPSHDSFTISSFSFKEPWEHYKASIFSDGTTVLIIENDANVSRTYKIENKSDTFSELLQILDNYQFMEFADNYGMNPEGMDPQCKEEWSHSGYSILTLQYSGQQKTVRINHGCKGFKREDEFKILSNSVKNTMGLMSYVGT</sequence>
<name>A0A975DAE2_9GAMM</name>